<name>A0AAD7QRV0_9ASCO</name>
<dbReference type="AlphaFoldDB" id="A0AAD7QRV0"/>
<dbReference type="RefSeq" id="XP_056043724.1">
    <property type="nucleotide sequence ID" value="XM_056189947.1"/>
</dbReference>
<sequence>MEPSGFALHDSNYSQKCVSCGTLVCCETFQELQKMFITADGRPAKTCKRCRDNATKRRSSFDLDEQFENHDEFIEIISSFMEQRDGHIFDPDAHSVRFRATLADCFVIENDASKRAIKCLRNDLFDCTGYYFHLRRCNERVDGPGFSLTCSRSNERRTGERDPSSVQRYTTAKEFFDCHGELHISFSKSNLSATIIYDHKCHAETPKFRITEEIQQYIKAQQLFPPRQIFQKLTQLADSPHKSIIWLSLTKRESERDRADDFKSAQLLVGEHRLQGPGVSLAFTTPCFTDRANYNRAKMTEIFIDSSFGTNRHGYELYCVLTEHDLVSLPLSYLLLDTRGVQELGKRGSRLTLG</sequence>
<organism evidence="1 2">
    <name type="scientific">Lipomyces tetrasporus</name>
    <dbReference type="NCBI Taxonomy" id="54092"/>
    <lineage>
        <taxon>Eukaryota</taxon>
        <taxon>Fungi</taxon>
        <taxon>Dikarya</taxon>
        <taxon>Ascomycota</taxon>
        <taxon>Saccharomycotina</taxon>
        <taxon>Lipomycetes</taxon>
        <taxon>Lipomycetales</taxon>
        <taxon>Lipomycetaceae</taxon>
        <taxon>Lipomyces</taxon>
    </lineage>
</organism>
<protein>
    <submittedName>
        <fullName evidence="1">Uncharacterized protein</fullName>
    </submittedName>
</protein>
<dbReference type="GeneID" id="80885113"/>
<dbReference type="EMBL" id="JARPMG010000005">
    <property type="protein sequence ID" value="KAJ8100274.1"/>
    <property type="molecule type" value="Genomic_DNA"/>
</dbReference>
<gene>
    <name evidence="1" type="ORF">POJ06DRAFT_281389</name>
</gene>
<accession>A0AAD7QRV0</accession>
<keyword evidence="2" id="KW-1185">Reference proteome</keyword>
<reference evidence="1" key="1">
    <citation type="submission" date="2023-03" db="EMBL/GenBank/DDBJ databases">
        <title>Near-Complete genome sequence of Lipomyces tetrasporous NRRL Y-64009, an oleaginous yeast capable of growing on lignocellulosic hydrolysates.</title>
        <authorList>
            <consortium name="Lawrence Berkeley National Laboratory"/>
            <person name="Jagtap S.S."/>
            <person name="Liu J.-J."/>
            <person name="Walukiewicz H.E."/>
            <person name="Pangilinan J."/>
            <person name="Lipzen A."/>
            <person name="Ahrendt S."/>
            <person name="Koriabine M."/>
            <person name="Cobaugh K."/>
            <person name="Salamov A."/>
            <person name="Yoshinaga Y."/>
            <person name="Ng V."/>
            <person name="Daum C."/>
            <person name="Grigoriev I.V."/>
            <person name="Slininger P.J."/>
            <person name="Dien B.S."/>
            <person name="Jin Y.-S."/>
            <person name="Rao C.V."/>
        </authorList>
    </citation>
    <scope>NUCLEOTIDE SEQUENCE</scope>
    <source>
        <strain evidence="1">NRRL Y-64009</strain>
    </source>
</reference>
<evidence type="ECO:0000313" key="1">
    <source>
        <dbReference type="EMBL" id="KAJ8100274.1"/>
    </source>
</evidence>
<evidence type="ECO:0000313" key="2">
    <source>
        <dbReference type="Proteomes" id="UP001217417"/>
    </source>
</evidence>
<comment type="caution">
    <text evidence="1">The sequence shown here is derived from an EMBL/GenBank/DDBJ whole genome shotgun (WGS) entry which is preliminary data.</text>
</comment>
<proteinExistence type="predicted"/>
<dbReference type="Proteomes" id="UP001217417">
    <property type="component" value="Unassembled WGS sequence"/>
</dbReference>